<evidence type="ECO:0000256" key="1">
    <source>
        <dbReference type="SAM" id="MobiDB-lite"/>
    </source>
</evidence>
<evidence type="ECO:0000313" key="2">
    <source>
        <dbReference type="EMBL" id="QZN99153.1"/>
    </source>
</evidence>
<keyword evidence="3" id="KW-1185">Reference proteome</keyword>
<name>A0A9E6R981_9HYPH</name>
<dbReference type="RefSeq" id="WP_261402184.1">
    <property type="nucleotide sequence ID" value="NZ_CP081869.1"/>
</dbReference>
<dbReference type="AlphaFoldDB" id="A0A9E6R981"/>
<sequence length="96" mass="10043">MGVRLTIESDGNQLFEISGSNALAPMNEGERAIVFGVLMDALSILAGITPPKSSCATEAVTDGYSEAIEQCQTGHSSGTVVRLARRHGTQVRPATP</sequence>
<gene>
    <name evidence="2" type="ORF">K6K41_20280</name>
</gene>
<dbReference type="Proteomes" id="UP000825701">
    <property type="component" value="Chromosome"/>
</dbReference>
<proteinExistence type="predicted"/>
<organism evidence="2 3">
    <name type="scientific">Chenggangzhangella methanolivorans</name>
    <dbReference type="NCBI Taxonomy" id="1437009"/>
    <lineage>
        <taxon>Bacteria</taxon>
        <taxon>Pseudomonadati</taxon>
        <taxon>Pseudomonadota</taxon>
        <taxon>Alphaproteobacteria</taxon>
        <taxon>Hyphomicrobiales</taxon>
        <taxon>Methylopilaceae</taxon>
        <taxon>Chenggangzhangella</taxon>
    </lineage>
</organism>
<protein>
    <submittedName>
        <fullName evidence="2">Uncharacterized protein</fullName>
    </submittedName>
</protein>
<evidence type="ECO:0000313" key="3">
    <source>
        <dbReference type="Proteomes" id="UP000825701"/>
    </source>
</evidence>
<dbReference type="KEGG" id="cmet:K6K41_20280"/>
<accession>A0A9E6R981</accession>
<reference evidence="2" key="1">
    <citation type="submission" date="2021-08" db="EMBL/GenBank/DDBJ databases">
        <authorList>
            <person name="Zhang H."/>
            <person name="Xu M."/>
            <person name="Yu Z."/>
            <person name="Yang L."/>
            <person name="Cai Y."/>
        </authorList>
    </citation>
    <scope>NUCLEOTIDE SEQUENCE</scope>
    <source>
        <strain evidence="2">CHL1</strain>
    </source>
</reference>
<feature type="region of interest" description="Disordered" evidence="1">
    <location>
        <begin position="76"/>
        <end position="96"/>
    </location>
</feature>
<dbReference type="EMBL" id="CP081869">
    <property type="protein sequence ID" value="QZN99153.1"/>
    <property type="molecule type" value="Genomic_DNA"/>
</dbReference>